<dbReference type="SUPFAM" id="SSF54556">
    <property type="entry name" value="Chitinase insertion domain"/>
    <property type="match status" value="1"/>
</dbReference>
<feature type="region of interest" description="Disordered" evidence="5">
    <location>
        <begin position="1152"/>
        <end position="1261"/>
    </location>
</feature>
<dbReference type="Gene3D" id="3.10.50.10">
    <property type="match status" value="1"/>
</dbReference>
<feature type="disulfide bond" evidence="4">
    <location>
        <begin position="450"/>
        <end position="454"/>
    </location>
</feature>
<feature type="compositionally biased region" description="Gly residues" evidence="5">
    <location>
        <begin position="1187"/>
        <end position="1209"/>
    </location>
</feature>
<name>A0A6A5SIE8_9PLEO</name>
<dbReference type="InterPro" id="IPR011583">
    <property type="entry name" value="Chitinase_II/V-like_cat"/>
</dbReference>
<feature type="compositionally biased region" description="Polar residues" evidence="5">
    <location>
        <begin position="1244"/>
        <end position="1261"/>
    </location>
</feature>
<feature type="compositionally biased region" description="Low complexity" evidence="5">
    <location>
        <begin position="328"/>
        <end position="348"/>
    </location>
</feature>
<dbReference type="Gene3D" id="3.20.20.80">
    <property type="entry name" value="Glycosidases"/>
    <property type="match status" value="1"/>
</dbReference>
<dbReference type="CDD" id="cd00035">
    <property type="entry name" value="ChtBD1"/>
    <property type="match status" value="1"/>
</dbReference>
<evidence type="ECO:0000256" key="4">
    <source>
        <dbReference type="PROSITE-ProRule" id="PRU00261"/>
    </source>
</evidence>
<evidence type="ECO:0000259" key="7">
    <source>
        <dbReference type="PROSITE" id="PS51910"/>
    </source>
</evidence>
<dbReference type="GO" id="GO:0008843">
    <property type="term" value="F:endochitinase activity"/>
    <property type="evidence" value="ECO:0007669"/>
    <property type="project" value="UniProtKB-EC"/>
</dbReference>
<feature type="region of interest" description="Disordered" evidence="5">
    <location>
        <begin position="245"/>
        <end position="305"/>
    </location>
</feature>
<dbReference type="EC" id="3.2.1.14" evidence="2"/>
<dbReference type="PANTHER" id="PTHR11177">
    <property type="entry name" value="CHITINASE"/>
    <property type="match status" value="1"/>
</dbReference>
<dbReference type="Proteomes" id="UP000800038">
    <property type="component" value="Unassembled WGS sequence"/>
</dbReference>
<feature type="domain" description="Chitin-binding type-1" evidence="6">
    <location>
        <begin position="418"/>
        <end position="456"/>
    </location>
</feature>
<dbReference type="InterPro" id="IPR036861">
    <property type="entry name" value="Endochitinase-like_sf"/>
</dbReference>
<dbReference type="SMART" id="SM00270">
    <property type="entry name" value="ChtBD1"/>
    <property type="match status" value="2"/>
</dbReference>
<feature type="disulfide bond" evidence="4">
    <location>
        <begin position="432"/>
        <end position="446"/>
    </location>
</feature>
<keyword evidence="9" id="KW-1185">Reference proteome</keyword>
<dbReference type="PROSITE" id="PS50941">
    <property type="entry name" value="CHIT_BIND_I_2"/>
    <property type="match status" value="2"/>
</dbReference>
<dbReference type="PANTHER" id="PTHR11177:SF317">
    <property type="entry name" value="CHITINASE 12-RELATED"/>
    <property type="match status" value="1"/>
</dbReference>
<feature type="compositionally biased region" description="Basic residues" evidence="5">
    <location>
        <begin position="357"/>
        <end position="379"/>
    </location>
</feature>
<gene>
    <name evidence="8" type="ORF">EJ02DRAFT_424856</name>
</gene>
<evidence type="ECO:0000256" key="2">
    <source>
        <dbReference type="ARBA" id="ARBA00012729"/>
    </source>
</evidence>
<dbReference type="GO" id="GO:0006032">
    <property type="term" value="P:chitin catabolic process"/>
    <property type="evidence" value="ECO:0007669"/>
    <property type="project" value="TreeGrafter"/>
</dbReference>
<feature type="region of interest" description="Disordered" evidence="5">
    <location>
        <begin position="1370"/>
        <end position="1411"/>
    </location>
</feature>
<feature type="compositionally biased region" description="Polar residues" evidence="5">
    <location>
        <begin position="245"/>
        <end position="282"/>
    </location>
</feature>
<feature type="disulfide bond" evidence="4">
    <location>
        <begin position="476"/>
        <end position="490"/>
    </location>
</feature>
<accession>A0A6A5SIE8</accession>
<feature type="disulfide bond" evidence="4">
    <location>
        <begin position="427"/>
        <end position="439"/>
    </location>
</feature>
<evidence type="ECO:0000313" key="9">
    <source>
        <dbReference type="Proteomes" id="UP000800038"/>
    </source>
</evidence>
<dbReference type="GO" id="GO:0008061">
    <property type="term" value="F:chitin binding"/>
    <property type="evidence" value="ECO:0007669"/>
    <property type="project" value="UniProtKB-UniRule"/>
</dbReference>
<keyword evidence="4" id="KW-1015">Disulfide bond</keyword>
<evidence type="ECO:0000313" key="8">
    <source>
        <dbReference type="EMBL" id="KAF1939464.1"/>
    </source>
</evidence>
<proteinExistence type="inferred from homology"/>
<evidence type="ECO:0000256" key="1">
    <source>
        <dbReference type="ARBA" id="ARBA00008682"/>
    </source>
</evidence>
<feature type="compositionally biased region" description="Gly residues" evidence="5">
    <location>
        <begin position="1231"/>
        <end position="1241"/>
    </location>
</feature>
<dbReference type="InterPro" id="IPR050314">
    <property type="entry name" value="Glycosyl_Hydrlase_18"/>
</dbReference>
<feature type="domain" description="GH18" evidence="7">
    <location>
        <begin position="525"/>
        <end position="891"/>
    </location>
</feature>
<feature type="region of interest" description="Disordered" evidence="5">
    <location>
        <begin position="326"/>
        <end position="383"/>
    </location>
</feature>
<reference evidence="8" key="1">
    <citation type="journal article" date="2020" name="Stud. Mycol.">
        <title>101 Dothideomycetes genomes: a test case for predicting lifestyles and emergence of pathogens.</title>
        <authorList>
            <person name="Haridas S."/>
            <person name="Albert R."/>
            <person name="Binder M."/>
            <person name="Bloem J."/>
            <person name="Labutti K."/>
            <person name="Salamov A."/>
            <person name="Andreopoulos B."/>
            <person name="Baker S."/>
            <person name="Barry K."/>
            <person name="Bills G."/>
            <person name="Bluhm B."/>
            <person name="Cannon C."/>
            <person name="Castanera R."/>
            <person name="Culley D."/>
            <person name="Daum C."/>
            <person name="Ezra D."/>
            <person name="Gonzalez J."/>
            <person name="Henrissat B."/>
            <person name="Kuo A."/>
            <person name="Liang C."/>
            <person name="Lipzen A."/>
            <person name="Lutzoni F."/>
            <person name="Magnuson J."/>
            <person name="Mondo S."/>
            <person name="Nolan M."/>
            <person name="Ohm R."/>
            <person name="Pangilinan J."/>
            <person name="Park H.-J."/>
            <person name="Ramirez L."/>
            <person name="Alfaro M."/>
            <person name="Sun H."/>
            <person name="Tritt A."/>
            <person name="Yoshinaga Y."/>
            <person name="Zwiers L.-H."/>
            <person name="Turgeon B."/>
            <person name="Goodwin S."/>
            <person name="Spatafora J."/>
            <person name="Crous P."/>
            <person name="Grigoriev I."/>
        </authorList>
    </citation>
    <scope>NUCLEOTIDE SEQUENCE</scope>
    <source>
        <strain evidence="8">CBS 161.51</strain>
    </source>
</reference>
<dbReference type="GO" id="GO:0005576">
    <property type="term" value="C:extracellular region"/>
    <property type="evidence" value="ECO:0007669"/>
    <property type="project" value="TreeGrafter"/>
</dbReference>
<dbReference type="InterPro" id="IPR001223">
    <property type="entry name" value="Glyco_hydro18_cat"/>
</dbReference>
<evidence type="ECO:0000259" key="6">
    <source>
        <dbReference type="PROSITE" id="PS50941"/>
    </source>
</evidence>
<dbReference type="Gene3D" id="3.30.60.10">
    <property type="entry name" value="Endochitinase-like"/>
    <property type="match status" value="1"/>
</dbReference>
<evidence type="ECO:0000256" key="5">
    <source>
        <dbReference type="SAM" id="MobiDB-lite"/>
    </source>
</evidence>
<dbReference type="SUPFAM" id="SSF51445">
    <property type="entry name" value="(Trans)glycosidases"/>
    <property type="match status" value="1"/>
</dbReference>
<feature type="compositionally biased region" description="Basic and acidic residues" evidence="5">
    <location>
        <begin position="284"/>
        <end position="304"/>
    </location>
</feature>
<feature type="compositionally biased region" description="Polar residues" evidence="5">
    <location>
        <begin position="1213"/>
        <end position="1223"/>
    </location>
</feature>
<feature type="domain" description="Chitin-binding type-1" evidence="6">
    <location>
        <begin position="457"/>
        <end position="511"/>
    </location>
</feature>
<keyword evidence="3 4" id="KW-0147">Chitin-binding</keyword>
<dbReference type="EMBL" id="ML976081">
    <property type="protein sequence ID" value="KAF1939464.1"/>
    <property type="molecule type" value="Genomic_DNA"/>
</dbReference>
<dbReference type="InterPro" id="IPR029070">
    <property type="entry name" value="Chitinase_insertion_sf"/>
</dbReference>
<comment type="caution">
    <text evidence="4">Lacks conserved residue(s) required for the propagation of feature annotation.</text>
</comment>
<feature type="compositionally biased region" description="Basic and acidic residues" evidence="5">
    <location>
        <begin position="1397"/>
        <end position="1406"/>
    </location>
</feature>
<sequence length="1525" mass="163979">MPGPWGSTLRETIDPLQLNEIEADYKVDLQTGERTLRQRSGRYYTCEEWPPRSFVEGGVGTPGQGVTPEGDGGRGDTFCAPKQMDSNCAGETVPREEAIRSEQDWQGAAHLSIGNKLRAIARNEAGRTTQTELENTAVFITLLFLNDPAGHPAGYQIPLTGETSDVSITKRADGADPNGTPIERLRYMSSLTLEDVRKWKGEHWAVTLNGSTVTSNATGAFLEEKIASDDFYAKGGNFMFDQGFQMGSNQSIPGEESASNSSHVGHTSVPVTTNSSRISNHSADPLDPKDTRMQRGHREPREPIPDILNLGTAYILGNIDRGSGVLQSVGGPNNSSTSGTNNFVNTTSQDRSSSQSKRAHFRRHVSAHQHGTSHHHGTSHQHEAVEAQVLAVEDQDKQVTSPNTTPFTLSLHKRVDGPIQCGPGSPCKDNSCCGPEGKCGYKEHNCGAGCTSNCDAKAMCGIDSADGKTPCALKLCCSYYGWCGTEDVHCYDPEPQFGKTPCQQGFGSCQKYPSPSCSGDSASTGRRVGYYAGWNTRERLCDKVSPSQINTKGLTHLFYSFVFFDPSSFNIVPMNAADVDLYREFTKLATNGLQTWMAIGGWSFSDEGPYRTAWSDMCGSAANRAAFIKSTIAFMAQYGFQGADLDWEYPAEVKRGGRPGDADNLVLLVKEMQAAFAGRFGLSLTLAPDYWYLRGFKPKAMEPYVDFFGFMAYDLHGPWDTDVKALGSIVRPQTDITEIYQNFKPLWFDGVDPKKVNMGLAYYGRSYKLADASCSKMGCAFKGPGAAGECTAFEGVLSNREIQSMIKKEGITPYFNQTAMVKYFTYAGDSWVGYDDDETLALKESFANSLCLGGLMIWSIDYDAQAGAQLPSDTGNDKDLVWVSPEIWKQPNPQVYCQFPCTVVLPPFQGVTTTTAYPLVTVTSSGYTTTITRPPMTISVWWISTIVVGQSSGDKTITPGVTLLKTKTWPAFETTDSAGRVFHTRATETPNPPPPFISSAIPRITFISGLPVRPTTTPYPTPCATLPGLCTPGEEEQEGPDDDDDDDNTPGGHKGDGGCTGDDCDSGGCGSSCGGCKLGLLCNICIGFNCVPNVGCHGLNCLSCKGPLCNLCIGANCSGCKGPKCTTCKGEDCVSCKRGKCGSTTCTDLQCQPGTKPDDPDEEEDEDKDEDGKCQWNGGGDPDDGGGDGGSGGGGSGGGGGGGSGGTVPGSGNTQVPATSTRKVSGIMPSGTGGGGGGGGTTTKPSATPIQTPDFSNPSTNTNACYDNGQMATREHILQAADQFCKTYDGVVFANSFQAAVIGFGWQEVHKSGLNILIRLEAKYNCRWQMNADECVKQFTALVDGCDQEGIIDKQGGIRQNNCLLWQIDPEQNNDVEPPPAPEPEPEPDPPRPSVPETKEGRKPRFDLYASSTTRPNGISWWNARYGQQGVAYYEDYSTCSVAFGWESGNVIKDASMPNSIKGITKVFSDTCDYVSSIDHKDAKNGDRVGELKCSKYASATCRRADKVTTCGLTDYLLRVTCTWD</sequence>
<protein>
    <recommendedName>
        <fullName evidence="2">chitinase</fullName>
        <ecNumber evidence="2">3.2.1.14</ecNumber>
    </recommendedName>
</protein>
<dbReference type="OrthoDB" id="73875at2759"/>
<feature type="disulfide bond" evidence="4">
    <location>
        <begin position="471"/>
        <end position="483"/>
    </location>
</feature>
<comment type="similarity">
    <text evidence="1">Belongs to the glycosyl hydrolase 18 family. Chitinase class V subfamily.</text>
</comment>
<dbReference type="InterPro" id="IPR001002">
    <property type="entry name" value="Chitin-bd_1"/>
</dbReference>
<dbReference type="SMART" id="SM00636">
    <property type="entry name" value="Glyco_18"/>
    <property type="match status" value="1"/>
</dbReference>
<evidence type="ECO:0000256" key="3">
    <source>
        <dbReference type="ARBA" id="ARBA00022669"/>
    </source>
</evidence>
<dbReference type="PROSITE" id="PS51910">
    <property type="entry name" value="GH18_2"/>
    <property type="match status" value="1"/>
</dbReference>
<dbReference type="Pfam" id="PF00704">
    <property type="entry name" value="Glyco_hydro_18"/>
    <property type="match status" value="1"/>
</dbReference>
<dbReference type="InterPro" id="IPR017853">
    <property type="entry name" value="GH"/>
</dbReference>
<dbReference type="SUPFAM" id="SSF57016">
    <property type="entry name" value="Plant lectins/antimicrobial peptides"/>
    <property type="match status" value="1"/>
</dbReference>
<dbReference type="GO" id="GO:0005975">
    <property type="term" value="P:carbohydrate metabolic process"/>
    <property type="evidence" value="ECO:0007669"/>
    <property type="project" value="InterPro"/>
</dbReference>
<organism evidence="8 9">
    <name type="scientific">Clathrospora elynae</name>
    <dbReference type="NCBI Taxonomy" id="706981"/>
    <lineage>
        <taxon>Eukaryota</taxon>
        <taxon>Fungi</taxon>
        <taxon>Dikarya</taxon>
        <taxon>Ascomycota</taxon>
        <taxon>Pezizomycotina</taxon>
        <taxon>Dothideomycetes</taxon>
        <taxon>Pleosporomycetidae</taxon>
        <taxon>Pleosporales</taxon>
        <taxon>Diademaceae</taxon>
        <taxon>Clathrospora</taxon>
    </lineage>
</organism>
<feature type="compositionally biased region" description="Acidic residues" evidence="5">
    <location>
        <begin position="1159"/>
        <end position="1169"/>
    </location>
</feature>